<feature type="region of interest" description="Disordered" evidence="1">
    <location>
        <begin position="128"/>
        <end position="158"/>
    </location>
</feature>
<proteinExistence type="predicted"/>
<evidence type="ECO:0008006" key="5">
    <source>
        <dbReference type="Google" id="ProtNLM"/>
    </source>
</evidence>
<feature type="compositionally biased region" description="Pro residues" evidence="1">
    <location>
        <begin position="129"/>
        <end position="142"/>
    </location>
</feature>
<dbReference type="Proteomes" id="UP000809431">
    <property type="component" value="Unassembled WGS sequence"/>
</dbReference>
<gene>
    <name evidence="3" type="ORF">JMJ54_00470</name>
</gene>
<sequence>MRKIGGTISILGLTLASSYAFAGIECINKVSNSVTTPDWHCSKHCRDWESARPMQTLILDMDKKFKDMGAFFKNPSASCSGGTPCGFSSIPAPTVSANGEQVRLAFKTWSRPVVVSVSADICIFNNTIPPTPSPTPSPPASPTPSTTATPSPKPPIPTQKEHVIEEAGALADNCERMKNNWLVEAKIYCSPYKVNLASTRLSCSQRQDALFRKVSGIFLCVQ</sequence>
<feature type="chain" id="PRO_5045402017" description="Secreted protein" evidence="2">
    <location>
        <begin position="23"/>
        <end position="222"/>
    </location>
</feature>
<evidence type="ECO:0000313" key="4">
    <source>
        <dbReference type="Proteomes" id="UP000809431"/>
    </source>
</evidence>
<evidence type="ECO:0000256" key="2">
    <source>
        <dbReference type="SAM" id="SignalP"/>
    </source>
</evidence>
<name>A0ABS2BFA5_9NEIS</name>
<dbReference type="EMBL" id="JAESND010000001">
    <property type="protein sequence ID" value="MBM3114286.1"/>
    <property type="molecule type" value="Genomic_DNA"/>
</dbReference>
<keyword evidence="2" id="KW-0732">Signal</keyword>
<evidence type="ECO:0000256" key="1">
    <source>
        <dbReference type="SAM" id="MobiDB-lite"/>
    </source>
</evidence>
<comment type="caution">
    <text evidence="3">The sequence shown here is derived from an EMBL/GenBank/DDBJ whole genome shotgun (WGS) entry which is preliminary data.</text>
</comment>
<evidence type="ECO:0000313" key="3">
    <source>
        <dbReference type="EMBL" id="MBM3114286.1"/>
    </source>
</evidence>
<keyword evidence="4" id="KW-1185">Reference proteome</keyword>
<reference evidence="3 4" key="1">
    <citation type="submission" date="2021-01" db="EMBL/GenBank/DDBJ databases">
        <title>Draft Genome Sequence and Polyhydroxyalkanoate Biosynthetic Potential of Jeongeupia naejangsanensis Type Strain DSM 24253.</title>
        <authorList>
            <person name="Turrini P."/>
            <person name="Artuso I."/>
            <person name="Lugli G.A."/>
            <person name="Frangipani E."/>
            <person name="Ventura M."/>
            <person name="Visca P."/>
        </authorList>
    </citation>
    <scope>NUCLEOTIDE SEQUENCE [LARGE SCALE GENOMIC DNA]</scope>
    <source>
        <strain evidence="3 4">DSM 24253</strain>
    </source>
</reference>
<feature type="signal peptide" evidence="2">
    <location>
        <begin position="1"/>
        <end position="22"/>
    </location>
</feature>
<dbReference type="RefSeq" id="WP_203535991.1">
    <property type="nucleotide sequence ID" value="NZ_JAESND010000001.1"/>
</dbReference>
<protein>
    <recommendedName>
        <fullName evidence="5">Secreted protein</fullName>
    </recommendedName>
</protein>
<accession>A0ABS2BFA5</accession>
<organism evidence="3 4">
    <name type="scientific">Jeongeupia naejangsanensis</name>
    <dbReference type="NCBI Taxonomy" id="613195"/>
    <lineage>
        <taxon>Bacteria</taxon>
        <taxon>Pseudomonadati</taxon>
        <taxon>Pseudomonadota</taxon>
        <taxon>Betaproteobacteria</taxon>
        <taxon>Neisseriales</taxon>
        <taxon>Chitinibacteraceae</taxon>
        <taxon>Jeongeupia</taxon>
    </lineage>
</organism>